<dbReference type="GO" id="GO:0006171">
    <property type="term" value="P:cAMP biosynthetic process"/>
    <property type="evidence" value="ECO:0007669"/>
    <property type="project" value="InterPro"/>
</dbReference>
<evidence type="ECO:0000256" key="8">
    <source>
        <dbReference type="ARBA" id="ARBA00022989"/>
    </source>
</evidence>
<dbReference type="PANTHER" id="PTHR34185">
    <property type="entry name" value="DIADENYLATE CYCLASE"/>
    <property type="match status" value="1"/>
</dbReference>
<keyword evidence="7 10" id="KW-0067">ATP-binding</keyword>
<dbReference type="PANTHER" id="PTHR34185:SF1">
    <property type="entry name" value="DIADENYLATE CYCLASE"/>
    <property type="match status" value="1"/>
</dbReference>
<evidence type="ECO:0000256" key="2">
    <source>
        <dbReference type="ARBA" id="ARBA00022475"/>
    </source>
</evidence>
<gene>
    <name evidence="10" type="primary">dacA</name>
    <name evidence="12" type="ORF">THFILI_05510</name>
</gene>
<dbReference type="PIRSF" id="PIRSF004793">
    <property type="entry name" value="UCP004793"/>
    <property type="match status" value="1"/>
</dbReference>
<comment type="caution">
    <text evidence="10">Lacks conserved residue(s) required for the propagation of feature annotation.</text>
</comment>
<feature type="transmembrane region" description="Helical" evidence="10">
    <location>
        <begin position="31"/>
        <end position="49"/>
    </location>
</feature>
<dbReference type="GO" id="GO:0106408">
    <property type="term" value="F:diadenylate cyclase activity"/>
    <property type="evidence" value="ECO:0007669"/>
    <property type="project" value="UniProtKB-EC"/>
</dbReference>
<evidence type="ECO:0000256" key="7">
    <source>
        <dbReference type="ARBA" id="ARBA00022840"/>
    </source>
</evidence>
<dbReference type="InterPro" id="IPR045585">
    <property type="entry name" value="CdaA_N"/>
</dbReference>
<dbReference type="RefSeq" id="WP_038066418.1">
    <property type="nucleotide sequence ID" value="NZ_JPSL02000038.1"/>
</dbReference>
<evidence type="ECO:0000256" key="6">
    <source>
        <dbReference type="ARBA" id="ARBA00022741"/>
    </source>
</evidence>
<dbReference type="Pfam" id="PF19293">
    <property type="entry name" value="CdaA_N"/>
    <property type="match status" value="1"/>
</dbReference>
<dbReference type="EC" id="2.7.7.85" evidence="10"/>
<dbReference type="HAMAP" id="MF_01499">
    <property type="entry name" value="DacA"/>
    <property type="match status" value="1"/>
</dbReference>
<feature type="transmembrane region" description="Helical" evidence="10">
    <location>
        <begin position="6"/>
        <end position="24"/>
    </location>
</feature>
<dbReference type="GO" id="GO:0005524">
    <property type="term" value="F:ATP binding"/>
    <property type="evidence" value="ECO:0007669"/>
    <property type="project" value="UniProtKB-UniRule"/>
</dbReference>
<dbReference type="AlphaFoldDB" id="A0A0D6X9Q0"/>
<keyword evidence="4 10" id="KW-0812">Transmembrane</keyword>
<keyword evidence="9 10" id="KW-0472">Membrane</keyword>
<keyword evidence="2 10" id="KW-1003">Cell membrane</keyword>
<dbReference type="InterPro" id="IPR050338">
    <property type="entry name" value="DisA"/>
</dbReference>
<comment type="caution">
    <text evidence="12">The sequence shown here is derived from an EMBL/GenBank/DDBJ whole genome shotgun (WGS) entry which is preliminary data.</text>
</comment>
<comment type="catalytic activity">
    <reaction evidence="1 10">
        <text>2 ATP = 3',3'-c-di-AMP + 2 diphosphate</text>
        <dbReference type="Rhea" id="RHEA:35655"/>
        <dbReference type="ChEBI" id="CHEBI:30616"/>
        <dbReference type="ChEBI" id="CHEBI:33019"/>
        <dbReference type="ChEBI" id="CHEBI:71500"/>
        <dbReference type="EC" id="2.7.7.85"/>
    </reaction>
</comment>
<dbReference type="STRING" id="276.THFILI_05510"/>
<dbReference type="Gene3D" id="3.40.1700.10">
    <property type="entry name" value="DNA integrity scanning protein, DisA, N-terminal domain"/>
    <property type="match status" value="1"/>
</dbReference>
<comment type="similarity">
    <text evidence="10">Belongs to the adenylate cyclase family. DacA/CdaA subfamily.</text>
</comment>
<keyword evidence="6 10" id="KW-0547">Nucleotide-binding</keyword>
<keyword evidence="13" id="KW-1185">Reference proteome</keyword>
<dbReference type="OrthoDB" id="9807385at2"/>
<dbReference type="NCBIfam" id="TIGR00159">
    <property type="entry name" value="diadenylate cyclase CdaA"/>
    <property type="match status" value="1"/>
</dbReference>
<organism evidence="12 13">
    <name type="scientific">Thermus filiformis</name>
    <dbReference type="NCBI Taxonomy" id="276"/>
    <lineage>
        <taxon>Bacteria</taxon>
        <taxon>Thermotogati</taxon>
        <taxon>Deinococcota</taxon>
        <taxon>Deinococci</taxon>
        <taxon>Thermales</taxon>
        <taxon>Thermaceae</taxon>
        <taxon>Thermus</taxon>
    </lineage>
</organism>
<keyword evidence="8 10" id="KW-1133">Transmembrane helix</keyword>
<dbReference type="InterPro" id="IPR034701">
    <property type="entry name" value="CdaA"/>
</dbReference>
<dbReference type="InterPro" id="IPR003390">
    <property type="entry name" value="DNA_integrity_scan_DisA_N"/>
</dbReference>
<sequence length="232" mass="25637">MTWRDGLDILLVALLLYSLWRLLADTRAVNLVRGLLVFLLVWFLAGLLGLRTLSWILGNAATLGAFALVVVFQPELRGLLERLGRGQPRQERWPYLELLRAVRRLAERGHGALIALERRTPLGDFAATGEVLEARLSSRLLETLFFPGTPLHDGGVILREGRVLAAGCVFPLSEKEVDLGTRHRAALGLSEVSDALVIVVSEERGTVRVAEGGRLSPPLDLEALRQILKEEE</sequence>
<evidence type="ECO:0000259" key="11">
    <source>
        <dbReference type="PROSITE" id="PS51794"/>
    </source>
</evidence>
<dbReference type="EMBL" id="JPSL02000038">
    <property type="protein sequence ID" value="KIX84634.1"/>
    <property type="molecule type" value="Genomic_DNA"/>
</dbReference>
<feature type="domain" description="DAC" evidence="11">
    <location>
        <begin position="73"/>
        <end position="221"/>
    </location>
</feature>
<dbReference type="InterPro" id="IPR036888">
    <property type="entry name" value="DNA_integrity_DisA_N_sf"/>
</dbReference>
<evidence type="ECO:0000313" key="12">
    <source>
        <dbReference type="EMBL" id="KIX84634.1"/>
    </source>
</evidence>
<dbReference type="Proteomes" id="UP000030364">
    <property type="component" value="Unassembled WGS sequence"/>
</dbReference>
<dbReference type="SUPFAM" id="SSF143597">
    <property type="entry name" value="YojJ-like"/>
    <property type="match status" value="1"/>
</dbReference>
<accession>A0A0D6X9Q0</accession>
<proteinExistence type="inferred from homology"/>
<evidence type="ECO:0000256" key="4">
    <source>
        <dbReference type="ARBA" id="ARBA00022692"/>
    </source>
</evidence>
<evidence type="ECO:0000256" key="10">
    <source>
        <dbReference type="HAMAP-Rule" id="MF_01499"/>
    </source>
</evidence>
<dbReference type="InterPro" id="IPR014046">
    <property type="entry name" value="C-di-AMP_synthase"/>
</dbReference>
<evidence type="ECO:0000256" key="1">
    <source>
        <dbReference type="ARBA" id="ARBA00000877"/>
    </source>
</evidence>
<keyword evidence="5 10" id="KW-0548">Nucleotidyltransferase</keyword>
<dbReference type="Pfam" id="PF02457">
    <property type="entry name" value="DAC"/>
    <property type="match status" value="1"/>
</dbReference>
<evidence type="ECO:0000256" key="9">
    <source>
        <dbReference type="ARBA" id="ARBA00023136"/>
    </source>
</evidence>
<comment type="function">
    <text evidence="10">Catalyzes the condensation of 2 ATP molecules into cyclic di-AMP (c-di-AMP), a second messenger used to regulate differing processes in different bacteria.</text>
</comment>
<evidence type="ECO:0000256" key="3">
    <source>
        <dbReference type="ARBA" id="ARBA00022679"/>
    </source>
</evidence>
<reference evidence="12 13" key="1">
    <citation type="journal article" date="2015" name="Genome Announc.">
        <title>Draft Genome Sequence of the Thermophile Thermus filiformis ATCC 43280, Producer of Carotenoid-(Di)glucoside-Branched Fatty Acid (Di)esters and Source of Hyperthermostable Enzymes of Biotechnological Interest.</title>
        <authorList>
            <person name="Mandelli F."/>
            <person name="Oliveira Ramires B."/>
            <person name="Couger M.B."/>
            <person name="Paixao D.A."/>
            <person name="Camilo C.M."/>
            <person name="Polikarpov I."/>
            <person name="Prade R."/>
            <person name="Riano-Pachon D.M."/>
            <person name="Squina F.M."/>
        </authorList>
    </citation>
    <scope>NUCLEOTIDE SEQUENCE [LARGE SCALE GENOMIC DNA]</scope>
    <source>
        <strain evidence="12 13">ATCC 43280</strain>
    </source>
</reference>
<dbReference type="GO" id="GO:0004016">
    <property type="term" value="F:adenylate cyclase activity"/>
    <property type="evidence" value="ECO:0007669"/>
    <property type="project" value="UniProtKB-UniRule"/>
</dbReference>
<comment type="subunit">
    <text evidence="10">Probably a homodimer.</text>
</comment>
<dbReference type="PROSITE" id="PS51794">
    <property type="entry name" value="DAC"/>
    <property type="match status" value="1"/>
</dbReference>
<feature type="transmembrane region" description="Helical" evidence="10">
    <location>
        <begin position="55"/>
        <end position="72"/>
    </location>
</feature>
<name>A0A0D6X9Q0_THEFI</name>
<protein>
    <recommendedName>
        <fullName evidence="10">Diadenylate cyclase</fullName>
        <shortName evidence="10">DAC</shortName>
        <ecNumber evidence="10">2.7.7.85</ecNumber>
    </recommendedName>
    <alternativeName>
        <fullName evidence="10">Cyclic-di-AMP synthase</fullName>
        <shortName evidence="10">c-di-AMP synthase</shortName>
    </alternativeName>
</protein>
<keyword evidence="3 10" id="KW-0808">Transferase</keyword>
<evidence type="ECO:0000313" key="13">
    <source>
        <dbReference type="Proteomes" id="UP000030364"/>
    </source>
</evidence>
<evidence type="ECO:0000256" key="5">
    <source>
        <dbReference type="ARBA" id="ARBA00022695"/>
    </source>
</evidence>